<keyword evidence="1" id="KW-0732">Signal</keyword>
<evidence type="ECO:0000313" key="2">
    <source>
        <dbReference type="EMBL" id="KAG6455324.1"/>
    </source>
</evidence>
<dbReference type="Proteomes" id="UP000791440">
    <property type="component" value="Unassembled WGS sequence"/>
</dbReference>
<organism evidence="2 3">
    <name type="scientific">Manduca sexta</name>
    <name type="common">Tobacco hawkmoth</name>
    <name type="synonym">Tobacco hornworm</name>
    <dbReference type="NCBI Taxonomy" id="7130"/>
    <lineage>
        <taxon>Eukaryota</taxon>
        <taxon>Metazoa</taxon>
        <taxon>Ecdysozoa</taxon>
        <taxon>Arthropoda</taxon>
        <taxon>Hexapoda</taxon>
        <taxon>Insecta</taxon>
        <taxon>Pterygota</taxon>
        <taxon>Neoptera</taxon>
        <taxon>Endopterygota</taxon>
        <taxon>Lepidoptera</taxon>
        <taxon>Glossata</taxon>
        <taxon>Ditrysia</taxon>
        <taxon>Bombycoidea</taxon>
        <taxon>Sphingidae</taxon>
        <taxon>Sphinginae</taxon>
        <taxon>Sphingini</taxon>
        <taxon>Manduca</taxon>
    </lineage>
</organism>
<dbReference type="Pfam" id="PF01395">
    <property type="entry name" value="PBP_GOBP"/>
    <property type="match status" value="1"/>
</dbReference>
<proteinExistence type="predicted"/>
<gene>
    <name evidence="2" type="ORF">O3G_MSEX009143</name>
</gene>
<evidence type="ECO:0000313" key="3">
    <source>
        <dbReference type="Proteomes" id="UP000791440"/>
    </source>
</evidence>
<dbReference type="SUPFAM" id="SSF47565">
    <property type="entry name" value="Insect pheromone/odorant-binding proteins"/>
    <property type="match status" value="1"/>
</dbReference>
<dbReference type="GO" id="GO:0005549">
    <property type="term" value="F:odorant binding"/>
    <property type="evidence" value="ECO:0007669"/>
    <property type="project" value="InterPro"/>
</dbReference>
<feature type="chain" id="PRO_5036849800" evidence="1">
    <location>
        <begin position="21"/>
        <end position="160"/>
    </location>
</feature>
<dbReference type="AlphaFoldDB" id="A0A921ZCH8"/>
<sequence>MCKPMYYVVFSIIYLSIVLAQKADNGNTKIANVQRNDQGSMDDVDVEDIMNQCNETFRIEMAYLQALNESGSFPVETDRTPKCFLLCVLDNTGVMTKDGDFDPERTAALFAGERAGKVMDGIQDMAAACADRKEKCKCEKSYNYLKCLMTMEIEKYANNN</sequence>
<dbReference type="CDD" id="cd23992">
    <property type="entry name" value="PBP_GOBP"/>
    <property type="match status" value="1"/>
</dbReference>
<feature type="signal peptide" evidence="1">
    <location>
        <begin position="1"/>
        <end position="20"/>
    </location>
</feature>
<dbReference type="SMART" id="SM00708">
    <property type="entry name" value="PhBP"/>
    <property type="match status" value="1"/>
</dbReference>
<dbReference type="InterPro" id="IPR036728">
    <property type="entry name" value="PBP_GOBP_sf"/>
</dbReference>
<reference evidence="2" key="2">
    <citation type="submission" date="2020-12" db="EMBL/GenBank/DDBJ databases">
        <authorList>
            <person name="Kanost M."/>
        </authorList>
    </citation>
    <scope>NUCLEOTIDE SEQUENCE</scope>
</reference>
<dbReference type="Gene3D" id="1.10.238.20">
    <property type="entry name" value="Pheromone/general odorant binding protein domain"/>
    <property type="match status" value="1"/>
</dbReference>
<protein>
    <submittedName>
        <fullName evidence="2">Uncharacterized protein</fullName>
    </submittedName>
</protein>
<accession>A0A921ZCH8</accession>
<comment type="caution">
    <text evidence="2">The sequence shown here is derived from an EMBL/GenBank/DDBJ whole genome shotgun (WGS) entry which is preliminary data.</text>
</comment>
<dbReference type="InterPro" id="IPR006170">
    <property type="entry name" value="PBP/GOBP"/>
</dbReference>
<reference evidence="2" key="1">
    <citation type="journal article" date="2016" name="Insect Biochem. Mol. Biol.">
        <title>Multifaceted biological insights from a draft genome sequence of the tobacco hornworm moth, Manduca sexta.</title>
        <authorList>
            <person name="Kanost M.R."/>
            <person name="Arrese E.L."/>
            <person name="Cao X."/>
            <person name="Chen Y.R."/>
            <person name="Chellapilla S."/>
            <person name="Goldsmith M.R."/>
            <person name="Grosse-Wilde E."/>
            <person name="Heckel D.G."/>
            <person name="Herndon N."/>
            <person name="Jiang H."/>
            <person name="Papanicolaou A."/>
            <person name="Qu J."/>
            <person name="Soulages J.L."/>
            <person name="Vogel H."/>
            <person name="Walters J."/>
            <person name="Waterhouse R.M."/>
            <person name="Ahn S.J."/>
            <person name="Almeida F.C."/>
            <person name="An C."/>
            <person name="Aqrawi P."/>
            <person name="Bretschneider A."/>
            <person name="Bryant W.B."/>
            <person name="Bucks S."/>
            <person name="Chao H."/>
            <person name="Chevignon G."/>
            <person name="Christen J.M."/>
            <person name="Clarke D.F."/>
            <person name="Dittmer N.T."/>
            <person name="Ferguson L.C.F."/>
            <person name="Garavelou S."/>
            <person name="Gordon K.H.J."/>
            <person name="Gunaratna R.T."/>
            <person name="Han Y."/>
            <person name="Hauser F."/>
            <person name="He Y."/>
            <person name="Heidel-Fischer H."/>
            <person name="Hirsh A."/>
            <person name="Hu Y."/>
            <person name="Jiang H."/>
            <person name="Kalra D."/>
            <person name="Klinner C."/>
            <person name="Konig C."/>
            <person name="Kovar C."/>
            <person name="Kroll A.R."/>
            <person name="Kuwar S.S."/>
            <person name="Lee S.L."/>
            <person name="Lehman R."/>
            <person name="Li K."/>
            <person name="Li Z."/>
            <person name="Liang H."/>
            <person name="Lovelace S."/>
            <person name="Lu Z."/>
            <person name="Mansfield J.H."/>
            <person name="McCulloch K.J."/>
            <person name="Mathew T."/>
            <person name="Morton B."/>
            <person name="Muzny D.M."/>
            <person name="Neunemann D."/>
            <person name="Ongeri F."/>
            <person name="Pauchet Y."/>
            <person name="Pu L.L."/>
            <person name="Pyrousis I."/>
            <person name="Rao X.J."/>
            <person name="Redding A."/>
            <person name="Roesel C."/>
            <person name="Sanchez-Gracia A."/>
            <person name="Schaack S."/>
            <person name="Shukla A."/>
            <person name="Tetreau G."/>
            <person name="Wang Y."/>
            <person name="Xiong G.H."/>
            <person name="Traut W."/>
            <person name="Walsh T.K."/>
            <person name="Worley K.C."/>
            <person name="Wu D."/>
            <person name="Wu W."/>
            <person name="Wu Y.Q."/>
            <person name="Zhang X."/>
            <person name="Zou Z."/>
            <person name="Zucker H."/>
            <person name="Briscoe A.D."/>
            <person name="Burmester T."/>
            <person name="Clem R.J."/>
            <person name="Feyereisen R."/>
            <person name="Grimmelikhuijzen C.J.P."/>
            <person name="Hamodrakas S.J."/>
            <person name="Hansson B.S."/>
            <person name="Huguet E."/>
            <person name="Jermiin L.S."/>
            <person name="Lan Q."/>
            <person name="Lehman H.K."/>
            <person name="Lorenzen M."/>
            <person name="Merzendorfer H."/>
            <person name="Michalopoulos I."/>
            <person name="Morton D.B."/>
            <person name="Muthukrishnan S."/>
            <person name="Oakeshott J.G."/>
            <person name="Palmer W."/>
            <person name="Park Y."/>
            <person name="Passarelli A.L."/>
            <person name="Rozas J."/>
            <person name="Schwartz L.M."/>
            <person name="Smith W."/>
            <person name="Southgate A."/>
            <person name="Vilcinskas A."/>
            <person name="Vogt R."/>
            <person name="Wang P."/>
            <person name="Werren J."/>
            <person name="Yu X.Q."/>
            <person name="Zhou J.J."/>
            <person name="Brown S.J."/>
            <person name="Scherer S.E."/>
            <person name="Richards S."/>
            <person name="Blissard G.W."/>
        </authorList>
    </citation>
    <scope>NUCLEOTIDE SEQUENCE</scope>
</reference>
<dbReference type="EMBL" id="JH668488">
    <property type="protein sequence ID" value="KAG6455324.1"/>
    <property type="molecule type" value="Genomic_DNA"/>
</dbReference>
<evidence type="ECO:0000256" key="1">
    <source>
        <dbReference type="SAM" id="SignalP"/>
    </source>
</evidence>
<name>A0A921ZCH8_MANSE</name>
<keyword evidence="3" id="KW-1185">Reference proteome</keyword>